<name>A0A2T0ABU6_RHOTO</name>
<evidence type="ECO:0000256" key="1">
    <source>
        <dbReference type="SAM" id="MobiDB-lite"/>
    </source>
</evidence>
<evidence type="ECO:0000313" key="3">
    <source>
        <dbReference type="Proteomes" id="UP000239560"/>
    </source>
</evidence>
<accession>A0A2T0ABU6</accession>
<dbReference type="Proteomes" id="UP000239560">
    <property type="component" value="Unassembled WGS sequence"/>
</dbReference>
<dbReference type="EMBL" id="LCTV02000004">
    <property type="protein sequence ID" value="PRQ75476.1"/>
    <property type="molecule type" value="Genomic_DNA"/>
</dbReference>
<organism evidence="2 3">
    <name type="scientific">Rhodotorula toruloides</name>
    <name type="common">Yeast</name>
    <name type="synonym">Rhodosporidium toruloides</name>
    <dbReference type="NCBI Taxonomy" id="5286"/>
    <lineage>
        <taxon>Eukaryota</taxon>
        <taxon>Fungi</taxon>
        <taxon>Dikarya</taxon>
        <taxon>Basidiomycota</taxon>
        <taxon>Pucciniomycotina</taxon>
        <taxon>Microbotryomycetes</taxon>
        <taxon>Sporidiobolales</taxon>
        <taxon>Sporidiobolaceae</taxon>
        <taxon>Rhodotorula</taxon>
    </lineage>
</organism>
<dbReference type="AlphaFoldDB" id="A0A2T0ABU6"/>
<gene>
    <name evidence="2" type="ORF">AAT19DRAFT_13533</name>
</gene>
<protein>
    <submittedName>
        <fullName evidence="2">Uncharacterized protein</fullName>
    </submittedName>
</protein>
<comment type="caution">
    <text evidence="2">The sequence shown here is derived from an EMBL/GenBank/DDBJ whole genome shotgun (WGS) entry which is preliminary data.</text>
</comment>
<feature type="region of interest" description="Disordered" evidence="1">
    <location>
        <begin position="75"/>
        <end position="110"/>
    </location>
</feature>
<evidence type="ECO:0000313" key="2">
    <source>
        <dbReference type="EMBL" id="PRQ75476.1"/>
    </source>
</evidence>
<sequence length="110" mass="11462">MSRAVPCGSVQSASTCRHLRRPYRPGRTSARATLATWDHPARSIQAKAGLAVSAVLLPGRAARNACAVLPVSPYAPPLSSGANCARESVSGESRNTPLVRPAAIPPRVPL</sequence>
<reference evidence="2 3" key="1">
    <citation type="journal article" date="2018" name="Elife">
        <title>Functional genomics of lipid metabolism in the oleaginous yeast Rhodosporidium toruloides.</title>
        <authorList>
            <person name="Coradetti S.T."/>
            <person name="Pinel D."/>
            <person name="Geiselman G."/>
            <person name="Ito M."/>
            <person name="Mondo S."/>
            <person name="Reilly M.C."/>
            <person name="Cheng Y.F."/>
            <person name="Bauer S."/>
            <person name="Grigoriev I."/>
            <person name="Gladden J.M."/>
            <person name="Simmons B.A."/>
            <person name="Brem R."/>
            <person name="Arkin A.P."/>
            <person name="Skerker J.M."/>
        </authorList>
    </citation>
    <scope>NUCLEOTIDE SEQUENCE [LARGE SCALE GENOMIC DNA]</scope>
    <source>
        <strain evidence="2 3">NBRC 0880</strain>
    </source>
</reference>
<proteinExistence type="predicted"/>